<keyword evidence="5" id="KW-1185">Reference proteome</keyword>
<keyword evidence="2" id="KW-0067">ATP-binding</keyword>
<dbReference type="InterPro" id="IPR045735">
    <property type="entry name" value="Spore_III_AA_AAA+_ATPase"/>
</dbReference>
<reference evidence="4 5" key="1">
    <citation type="submission" date="2009-01" db="EMBL/GenBank/DDBJ databases">
        <authorList>
            <person name="Fulton L."/>
            <person name="Clifton S."/>
            <person name="Fulton B."/>
            <person name="Xu J."/>
            <person name="Minx P."/>
            <person name="Pepin K.H."/>
            <person name="Johnson M."/>
            <person name="Bhonagiri V."/>
            <person name="Nash W.E."/>
            <person name="Mardis E.R."/>
            <person name="Wilson R.K."/>
        </authorList>
    </citation>
    <scope>NUCLEOTIDE SEQUENCE [LARGE SCALE GENOMIC DNA]</scope>
    <source>
        <strain evidence="5">DSM 10507 / JCM 14656 / S5a33</strain>
    </source>
</reference>
<dbReference type="RefSeq" id="WP_005948722.1">
    <property type="nucleotide sequence ID" value="NZ_CP136423.1"/>
</dbReference>
<organism evidence="4 5">
    <name type="scientific">Blautia hydrogenotrophica (strain DSM 10507 / JCM 14656 / S5a33)</name>
    <name type="common">Ruminococcus hydrogenotrophicus</name>
    <dbReference type="NCBI Taxonomy" id="476272"/>
    <lineage>
        <taxon>Bacteria</taxon>
        <taxon>Bacillati</taxon>
        <taxon>Bacillota</taxon>
        <taxon>Clostridia</taxon>
        <taxon>Lachnospirales</taxon>
        <taxon>Lachnospiraceae</taxon>
        <taxon>Blautia</taxon>
    </lineage>
</organism>
<evidence type="ECO:0000313" key="4">
    <source>
        <dbReference type="EMBL" id="EEG49213.1"/>
    </source>
</evidence>
<dbReference type="HOGENOM" id="CLU_052793_0_0_9"/>
<dbReference type="PATRIC" id="fig|476272.21.peg.2250"/>
<dbReference type="NCBIfam" id="TIGR02858">
    <property type="entry name" value="spore_III_AA"/>
    <property type="match status" value="1"/>
</dbReference>
<gene>
    <name evidence="4" type="ORF">RUMHYD_01870</name>
</gene>
<proteinExistence type="predicted"/>
<feature type="domain" description="AAA+ ATPase" evidence="3">
    <location>
        <begin position="148"/>
        <end position="285"/>
    </location>
</feature>
<dbReference type="AlphaFoldDB" id="C0CLZ5"/>
<accession>C0CLZ5</accession>
<dbReference type="InterPro" id="IPR014217">
    <property type="entry name" value="Spore_III_AA"/>
</dbReference>
<evidence type="ECO:0000259" key="3">
    <source>
        <dbReference type="SMART" id="SM00382"/>
    </source>
</evidence>
<dbReference type="PANTHER" id="PTHR20953">
    <property type="entry name" value="KINASE-RELATED"/>
    <property type="match status" value="1"/>
</dbReference>
<dbReference type="Gene3D" id="3.40.50.300">
    <property type="entry name" value="P-loop containing nucleotide triphosphate hydrolases"/>
    <property type="match status" value="1"/>
</dbReference>
<evidence type="ECO:0000313" key="5">
    <source>
        <dbReference type="Proteomes" id="UP000003100"/>
    </source>
</evidence>
<dbReference type="eggNOG" id="COG3854">
    <property type="taxonomic scope" value="Bacteria"/>
</dbReference>
<keyword evidence="1" id="KW-0547">Nucleotide-binding</keyword>
<protein>
    <recommendedName>
        <fullName evidence="3">AAA+ ATPase domain-containing protein</fullName>
    </recommendedName>
</protein>
<dbReference type="InterPro" id="IPR003593">
    <property type="entry name" value="AAA+_ATPase"/>
</dbReference>
<evidence type="ECO:0000256" key="1">
    <source>
        <dbReference type="ARBA" id="ARBA00022741"/>
    </source>
</evidence>
<name>C0CLZ5_BLAHS</name>
<evidence type="ECO:0000256" key="2">
    <source>
        <dbReference type="ARBA" id="ARBA00022840"/>
    </source>
</evidence>
<reference evidence="4 5" key="2">
    <citation type="submission" date="2009-02" db="EMBL/GenBank/DDBJ databases">
        <title>Draft genome sequence of Blautia hydrogenotrophica DSM 10507 (Ruminococcus hydrogenotrophicus DSM 10507).</title>
        <authorList>
            <person name="Sudarsanam P."/>
            <person name="Ley R."/>
            <person name="Guruge J."/>
            <person name="Turnbaugh P.J."/>
            <person name="Mahowald M."/>
            <person name="Liep D."/>
            <person name="Gordon J."/>
        </authorList>
    </citation>
    <scope>NUCLEOTIDE SEQUENCE [LARGE SCALE GENOMIC DNA]</scope>
    <source>
        <strain evidence="5">DSM 10507 / JCM 14656 / S5a33</strain>
    </source>
</reference>
<dbReference type="SMART" id="SM00382">
    <property type="entry name" value="AAA"/>
    <property type="match status" value="1"/>
</dbReference>
<dbReference type="SUPFAM" id="SSF52540">
    <property type="entry name" value="P-loop containing nucleoside triphosphate hydrolases"/>
    <property type="match status" value="1"/>
</dbReference>
<dbReference type="EMBL" id="ACBZ01000098">
    <property type="protein sequence ID" value="EEG49213.1"/>
    <property type="molecule type" value="Genomic_DNA"/>
</dbReference>
<dbReference type="Pfam" id="PF19568">
    <property type="entry name" value="Spore_III_AA"/>
    <property type="match status" value="1"/>
</dbReference>
<dbReference type="PANTHER" id="PTHR20953:SF3">
    <property type="entry name" value="P-LOOP CONTAINING NUCLEOSIDE TRIPHOSPHATE HYDROLASES SUPERFAMILY PROTEIN"/>
    <property type="match status" value="1"/>
</dbReference>
<dbReference type="Proteomes" id="UP000003100">
    <property type="component" value="Unassembled WGS sequence"/>
</dbReference>
<comment type="caution">
    <text evidence="4">The sequence shown here is derived from an EMBL/GenBank/DDBJ whole genome shotgun (WGS) entry which is preliminary data.</text>
</comment>
<dbReference type="InterPro" id="IPR027417">
    <property type="entry name" value="P-loop_NTPase"/>
</dbReference>
<dbReference type="GO" id="GO:0005524">
    <property type="term" value="F:ATP binding"/>
    <property type="evidence" value="ECO:0007669"/>
    <property type="project" value="UniProtKB-KW"/>
</dbReference>
<dbReference type="GeneID" id="86822115"/>
<sequence length="311" mass="34767">MEQEQVVTFFSEGIRHVLQAACLNFGNIYEIRLRVSQPLLLSSQEGEIFLDDKGRRTRDLKRAFRVTAEELSETLEIISEYSLYAYEEELRQGFLTVPGGHRVGVAGRTVLSGKRVDGMRDISCLNLRLAHEKKGCADSVFSWVYGKEVAHTLIISPPRCGKTTLLRDLIRQISNGTSSCPGRTVGVVDERSEIAGCYQGIAQNDVGIRTDVLDGCPKAEGMMMLIRSMAPQVVAVDELGDYEDIHAIESVVHCGCKLLATVHGNSLEDLRRKPLFQRLMEERVFERYLLLGYEKRAGVIRGIYDADGQPL</sequence>